<organism evidence="1 2">
    <name type="scientific">Trebonia kvetii</name>
    <dbReference type="NCBI Taxonomy" id="2480626"/>
    <lineage>
        <taxon>Bacteria</taxon>
        <taxon>Bacillati</taxon>
        <taxon>Actinomycetota</taxon>
        <taxon>Actinomycetes</taxon>
        <taxon>Streptosporangiales</taxon>
        <taxon>Treboniaceae</taxon>
        <taxon>Trebonia</taxon>
    </lineage>
</organism>
<evidence type="ECO:0000313" key="1">
    <source>
        <dbReference type="EMBL" id="TVZ01975.1"/>
    </source>
</evidence>
<accession>A0A6P2BV22</accession>
<evidence type="ECO:0000313" key="2">
    <source>
        <dbReference type="Proteomes" id="UP000460272"/>
    </source>
</evidence>
<comment type="caution">
    <text evidence="1">The sequence shown here is derived from an EMBL/GenBank/DDBJ whole genome shotgun (WGS) entry which is preliminary data.</text>
</comment>
<dbReference type="Proteomes" id="UP000460272">
    <property type="component" value="Unassembled WGS sequence"/>
</dbReference>
<dbReference type="AlphaFoldDB" id="A0A6P2BV22"/>
<name>A0A6P2BV22_9ACTN</name>
<sequence>MFINPDLGTQLACQQQRQVLAEADQHQRHQRDIAARTPGVTTASAPARRLRRLAAAAAAVIGGRLARAARTDQGA</sequence>
<reference evidence="1 2" key="1">
    <citation type="submission" date="2018-11" db="EMBL/GenBank/DDBJ databases">
        <title>Trebonia kvetii gen.nov., sp.nov., a novel acidophilic actinobacterium, and proposal of the new actinobacterial family Treboniaceae fam. nov.</title>
        <authorList>
            <person name="Rapoport D."/>
            <person name="Sagova-Mareckova M."/>
            <person name="Sedlacek I."/>
            <person name="Provaznik J."/>
            <person name="Kralova S."/>
            <person name="Pavlinic D."/>
            <person name="Benes V."/>
            <person name="Kopecky J."/>
        </authorList>
    </citation>
    <scope>NUCLEOTIDE SEQUENCE [LARGE SCALE GENOMIC DNA]</scope>
    <source>
        <strain evidence="1 2">15Tr583</strain>
    </source>
</reference>
<keyword evidence="2" id="KW-1185">Reference proteome</keyword>
<protein>
    <submittedName>
        <fullName evidence="1">Uncharacterized protein</fullName>
    </submittedName>
</protein>
<proteinExistence type="predicted"/>
<dbReference type="RefSeq" id="WP_145858958.1">
    <property type="nucleotide sequence ID" value="NZ_RPFW01000006.1"/>
</dbReference>
<gene>
    <name evidence="1" type="ORF">EAS64_31590</name>
</gene>
<dbReference type="EMBL" id="RPFW01000006">
    <property type="protein sequence ID" value="TVZ01975.1"/>
    <property type="molecule type" value="Genomic_DNA"/>
</dbReference>